<dbReference type="SUPFAM" id="SSF52794">
    <property type="entry name" value="PTS system IIB component-like"/>
    <property type="match status" value="1"/>
</dbReference>
<dbReference type="Proteomes" id="UP000095544">
    <property type="component" value="Unassembled WGS sequence"/>
</dbReference>
<dbReference type="InterPro" id="IPR036095">
    <property type="entry name" value="PTS_EIIB-like_sf"/>
</dbReference>
<keyword evidence="3" id="KW-0762">Sugar transport</keyword>
<evidence type="ECO:0000256" key="5">
    <source>
        <dbReference type="ARBA" id="ARBA00022683"/>
    </source>
</evidence>
<name>A0A174J4G0_9FIRM</name>
<dbReference type="GO" id="GO:0090563">
    <property type="term" value="F:protein-phosphocysteine-sugar phosphotransferase activity"/>
    <property type="evidence" value="ECO:0007669"/>
    <property type="project" value="TreeGrafter"/>
</dbReference>
<dbReference type="InterPro" id="IPR013011">
    <property type="entry name" value="PTS_EIIB_2"/>
</dbReference>
<dbReference type="GO" id="GO:0022877">
    <property type="term" value="F:protein-N(PI)-phosphohistidine-fructose phosphotransferase system transporter activity"/>
    <property type="evidence" value="ECO:0007669"/>
    <property type="project" value="InterPro"/>
</dbReference>
<dbReference type="GO" id="GO:0005886">
    <property type="term" value="C:plasma membrane"/>
    <property type="evidence" value="ECO:0007669"/>
    <property type="project" value="TreeGrafter"/>
</dbReference>
<dbReference type="AlphaFoldDB" id="A0A174J4G0"/>
<dbReference type="GO" id="GO:0009401">
    <property type="term" value="P:phosphoenolpyruvate-dependent sugar phosphotransferase system"/>
    <property type="evidence" value="ECO:0007669"/>
    <property type="project" value="UniProtKB-KW"/>
</dbReference>
<keyword evidence="1" id="KW-0813">Transport</keyword>
<keyword evidence="5" id="KW-0598">Phosphotransferase system</keyword>
<proteinExistence type="predicted"/>
<dbReference type="OrthoDB" id="9782569at2"/>
<dbReference type="RefSeq" id="WP_025654041.1">
    <property type="nucleotide sequence ID" value="NZ_BAAACT010000069.1"/>
</dbReference>
<evidence type="ECO:0000313" key="8">
    <source>
        <dbReference type="EMBL" id="CUO92050.1"/>
    </source>
</evidence>
<evidence type="ECO:0000313" key="9">
    <source>
        <dbReference type="Proteomes" id="UP000095544"/>
    </source>
</evidence>
<dbReference type="STRING" id="39482.ERS852491_03715"/>
<keyword evidence="4" id="KW-0808">Transferase</keyword>
<sequence length="102" mass="10986">MYILGVTSCPVGIAHTYMAASNLEKTAKKKGLEIKIETQGAAGVENEITKEDLKRADAVIIASDVRIKNAERFDDLPTLTVGVSEAIKDAEGIIKELLEALE</sequence>
<dbReference type="PANTHER" id="PTHR30505:SF0">
    <property type="entry name" value="FRUCTOSE-LIKE PTS SYSTEM EIIBC COMPONENT-RELATED"/>
    <property type="match status" value="1"/>
</dbReference>
<dbReference type="GeneID" id="93332127"/>
<accession>A0A174J4G0</accession>
<feature type="domain" description="PTS EIIB type-2" evidence="7">
    <location>
        <begin position="1"/>
        <end position="99"/>
    </location>
</feature>
<evidence type="ECO:0000256" key="3">
    <source>
        <dbReference type="ARBA" id="ARBA00022597"/>
    </source>
</evidence>
<keyword evidence="2" id="KW-0597">Phosphoprotein</keyword>
<dbReference type="InterPro" id="IPR050864">
    <property type="entry name" value="Bacterial_PTS_Sugar_Transport"/>
</dbReference>
<dbReference type="Gene3D" id="3.40.50.2300">
    <property type="match status" value="1"/>
</dbReference>
<dbReference type="Pfam" id="PF02302">
    <property type="entry name" value="PTS_IIB"/>
    <property type="match status" value="1"/>
</dbReference>
<evidence type="ECO:0000256" key="2">
    <source>
        <dbReference type="ARBA" id="ARBA00022553"/>
    </source>
</evidence>
<dbReference type="InterPro" id="IPR003501">
    <property type="entry name" value="PTS_EIIB_2/3"/>
</dbReference>
<evidence type="ECO:0000259" key="7">
    <source>
        <dbReference type="PROSITE" id="PS51099"/>
    </source>
</evidence>
<evidence type="ECO:0000256" key="6">
    <source>
        <dbReference type="ARBA" id="ARBA00022777"/>
    </source>
</evidence>
<dbReference type="GO" id="GO:0016301">
    <property type="term" value="F:kinase activity"/>
    <property type="evidence" value="ECO:0007669"/>
    <property type="project" value="UniProtKB-KW"/>
</dbReference>
<dbReference type="CDD" id="cd05569">
    <property type="entry name" value="PTS_IIB_fructose"/>
    <property type="match status" value="1"/>
</dbReference>
<protein>
    <submittedName>
        <fullName evidence="8">EIIBCA-Man</fullName>
    </submittedName>
</protein>
<organism evidence="8 9">
    <name type="scientific">Faecalicatena contorta</name>
    <dbReference type="NCBI Taxonomy" id="39482"/>
    <lineage>
        <taxon>Bacteria</taxon>
        <taxon>Bacillati</taxon>
        <taxon>Bacillota</taxon>
        <taxon>Clostridia</taxon>
        <taxon>Lachnospirales</taxon>
        <taxon>Lachnospiraceae</taxon>
        <taxon>Faecalicatena</taxon>
    </lineage>
</organism>
<evidence type="ECO:0000256" key="1">
    <source>
        <dbReference type="ARBA" id="ARBA00022448"/>
    </source>
</evidence>
<dbReference type="NCBIfam" id="TIGR00829">
    <property type="entry name" value="FRU"/>
    <property type="match status" value="1"/>
</dbReference>
<reference evidence="8 9" key="1">
    <citation type="submission" date="2015-09" db="EMBL/GenBank/DDBJ databases">
        <authorList>
            <consortium name="Pathogen Informatics"/>
        </authorList>
    </citation>
    <scope>NUCLEOTIDE SEQUENCE [LARGE SCALE GENOMIC DNA]</scope>
    <source>
        <strain evidence="8 9">2789STDY5834876</strain>
    </source>
</reference>
<dbReference type="EMBL" id="CYZU01000043">
    <property type="protein sequence ID" value="CUO92050.1"/>
    <property type="molecule type" value="Genomic_DNA"/>
</dbReference>
<keyword evidence="6" id="KW-0418">Kinase</keyword>
<dbReference type="PROSITE" id="PS51099">
    <property type="entry name" value="PTS_EIIB_TYPE_2"/>
    <property type="match status" value="1"/>
</dbReference>
<dbReference type="PANTHER" id="PTHR30505">
    <property type="entry name" value="FRUCTOSE-LIKE PERMEASE"/>
    <property type="match status" value="1"/>
</dbReference>
<dbReference type="FunFam" id="3.40.50.2300:FF:000014">
    <property type="entry name" value="PTS system fructose-like transporter subunit IIB"/>
    <property type="match status" value="1"/>
</dbReference>
<evidence type="ECO:0000256" key="4">
    <source>
        <dbReference type="ARBA" id="ARBA00022679"/>
    </source>
</evidence>
<gene>
    <name evidence="8" type="primary">manP</name>
    <name evidence="8" type="ORF">ERS852491_03715</name>
</gene>
<dbReference type="InterPro" id="IPR003353">
    <property type="entry name" value="PTS_IIB_fruc"/>
</dbReference>